<organism evidence="2 3">
    <name type="scientific">Chryseobacterium pyrolae</name>
    <dbReference type="NCBI Taxonomy" id="2987481"/>
    <lineage>
        <taxon>Bacteria</taxon>
        <taxon>Pseudomonadati</taxon>
        <taxon>Bacteroidota</taxon>
        <taxon>Flavobacteriia</taxon>
        <taxon>Flavobacteriales</taxon>
        <taxon>Weeksellaceae</taxon>
        <taxon>Chryseobacterium group</taxon>
        <taxon>Chryseobacterium</taxon>
    </lineage>
</organism>
<dbReference type="EMBL" id="JANZQH010000016">
    <property type="protein sequence ID" value="MCT2410040.1"/>
    <property type="molecule type" value="Genomic_DNA"/>
</dbReference>
<accession>A0ABT2IN10</accession>
<evidence type="ECO:0000313" key="3">
    <source>
        <dbReference type="Proteomes" id="UP001142057"/>
    </source>
</evidence>
<proteinExistence type="predicted"/>
<sequence length="116" mass="13701">MKDEQQSANEFYGHYTGTERYYPLDGVLLTDGVFEIAGEEECFWFLQTITLNQKKLANEPFQTWKLKRLKDNQFEIVATDGNENVIFEEIIPFSDFFFKEFTIWVENGVLLLPSER</sequence>
<keyword evidence="3" id="KW-1185">Reference proteome</keyword>
<dbReference type="Pfam" id="PF21781">
    <property type="entry name" value="DUF6876"/>
    <property type="match status" value="1"/>
</dbReference>
<dbReference type="InterPro" id="IPR049241">
    <property type="entry name" value="DUF6876"/>
</dbReference>
<feature type="domain" description="DUF6876" evidence="1">
    <location>
        <begin position="9"/>
        <end position="115"/>
    </location>
</feature>
<reference evidence="2" key="1">
    <citation type="submission" date="2022-08" db="EMBL/GenBank/DDBJ databases">
        <title>Chryseobacterium antibioticum,isolated from the rhizosphere soil of Pyrola in Tibet.</title>
        <authorList>
            <person name="Kan Y."/>
        </authorList>
    </citation>
    <scope>NUCLEOTIDE SEQUENCE</scope>
    <source>
        <strain evidence="2">Pc2-12</strain>
    </source>
</reference>
<gene>
    <name evidence="2" type="ORF">NZD88_20990</name>
</gene>
<protein>
    <recommendedName>
        <fullName evidence="1">DUF6876 domain-containing protein</fullName>
    </recommendedName>
</protein>
<dbReference type="RefSeq" id="WP_259831756.1">
    <property type="nucleotide sequence ID" value="NZ_JANZQH010000016.1"/>
</dbReference>
<comment type="caution">
    <text evidence="2">The sequence shown here is derived from an EMBL/GenBank/DDBJ whole genome shotgun (WGS) entry which is preliminary data.</text>
</comment>
<dbReference type="Proteomes" id="UP001142057">
    <property type="component" value="Unassembled WGS sequence"/>
</dbReference>
<name>A0ABT2IN10_9FLAO</name>
<evidence type="ECO:0000313" key="2">
    <source>
        <dbReference type="EMBL" id="MCT2410040.1"/>
    </source>
</evidence>
<evidence type="ECO:0000259" key="1">
    <source>
        <dbReference type="Pfam" id="PF21781"/>
    </source>
</evidence>